<dbReference type="EMBL" id="AKCU01000487">
    <property type="protein sequence ID" value="EKV06062.1"/>
    <property type="molecule type" value="Genomic_DNA"/>
</dbReference>
<dbReference type="VEuPathDB" id="FungiDB:PDIP_80640"/>
<evidence type="ECO:0000313" key="2">
    <source>
        <dbReference type="Proteomes" id="UP000009886"/>
    </source>
</evidence>
<protein>
    <submittedName>
        <fullName evidence="1">Uncharacterized protein</fullName>
    </submittedName>
</protein>
<gene>
    <name evidence="1" type="ORF">PDIP_80640</name>
</gene>
<comment type="caution">
    <text evidence="1">The sequence shown here is derived from an EMBL/GenBank/DDBJ whole genome shotgun (WGS) entry which is preliminary data.</text>
</comment>
<dbReference type="Proteomes" id="UP000009886">
    <property type="component" value="Unassembled WGS sequence"/>
</dbReference>
<dbReference type="HOGENOM" id="CLU_2979811_0_0_1"/>
<name>K9FD31_PEND1</name>
<accession>K9FD31</accession>
<sequence>MVASPRNGNLGSLHCLEAPPLSAVWRLFFNFLLFPFLSLFHTHPLIGKTPFNVNGVDF</sequence>
<evidence type="ECO:0000313" key="1">
    <source>
        <dbReference type="EMBL" id="EKV06062.1"/>
    </source>
</evidence>
<organism evidence="1 2">
    <name type="scientific">Penicillium digitatum (strain Pd1 / CECT 20795)</name>
    <name type="common">Green mold</name>
    <dbReference type="NCBI Taxonomy" id="1170230"/>
    <lineage>
        <taxon>Eukaryota</taxon>
        <taxon>Fungi</taxon>
        <taxon>Dikarya</taxon>
        <taxon>Ascomycota</taxon>
        <taxon>Pezizomycotina</taxon>
        <taxon>Eurotiomycetes</taxon>
        <taxon>Eurotiomycetidae</taxon>
        <taxon>Eurotiales</taxon>
        <taxon>Aspergillaceae</taxon>
        <taxon>Penicillium</taxon>
    </lineage>
</organism>
<reference evidence="2" key="1">
    <citation type="journal article" date="2012" name="BMC Genomics">
        <title>Genome sequence of the necrotrophic fungus Penicillium digitatum, the main postharvest pathogen of citrus.</title>
        <authorList>
            <person name="Marcet-Houben M."/>
            <person name="Ballester A.-R."/>
            <person name="de la Fuente B."/>
            <person name="Harries E."/>
            <person name="Marcos J.F."/>
            <person name="Gonzalez-Candelas L."/>
            <person name="Gabaldon T."/>
        </authorList>
    </citation>
    <scope>NUCLEOTIDE SEQUENCE [LARGE SCALE GENOMIC DNA]</scope>
    <source>
        <strain evidence="2">Pd1 / CECT 20795</strain>
    </source>
</reference>
<dbReference type="KEGG" id="pdp:PDIP_80640"/>
<dbReference type="AlphaFoldDB" id="K9FD31"/>
<proteinExistence type="predicted"/>